<dbReference type="Proteomes" id="UP001444071">
    <property type="component" value="Unassembled WGS sequence"/>
</dbReference>
<sequence length="143" mass="15956">VRGRENFELLMKIKDSLELVELVPQPLVDSYRQQTQQQLLQRPNHISSPSSYSPLSNMNKMHSHSSLPKTQSVNQMVGHQPQQHPNANPTIAHMGPSMLNSNHMQGNGDMNSGHSSQNIVSASHCSPPPYNPDPSLVRYLTLQ</sequence>
<comment type="caution">
    <text evidence="4">The sequence shown here is derived from an EMBL/GenBank/DDBJ whole genome shotgun (WGS) entry which is preliminary data.</text>
</comment>
<dbReference type="InterPro" id="IPR010991">
    <property type="entry name" value="p53_tetrameristn"/>
</dbReference>
<feature type="compositionally biased region" description="Polar residues" evidence="2">
    <location>
        <begin position="98"/>
        <end position="124"/>
    </location>
</feature>
<dbReference type="SUPFAM" id="SSF47719">
    <property type="entry name" value="p53 tetramerization domain"/>
    <property type="match status" value="1"/>
</dbReference>
<keyword evidence="1" id="KW-0597">Phosphoprotein</keyword>
<feature type="compositionally biased region" description="Low complexity" evidence="2">
    <location>
        <begin position="39"/>
        <end position="56"/>
    </location>
</feature>
<organism evidence="4 5">
    <name type="scientific">Xenotaenia resolanae</name>
    <dbReference type="NCBI Taxonomy" id="208358"/>
    <lineage>
        <taxon>Eukaryota</taxon>
        <taxon>Metazoa</taxon>
        <taxon>Chordata</taxon>
        <taxon>Craniata</taxon>
        <taxon>Vertebrata</taxon>
        <taxon>Euteleostomi</taxon>
        <taxon>Actinopterygii</taxon>
        <taxon>Neopterygii</taxon>
        <taxon>Teleostei</taxon>
        <taxon>Neoteleostei</taxon>
        <taxon>Acanthomorphata</taxon>
        <taxon>Ovalentaria</taxon>
        <taxon>Atherinomorphae</taxon>
        <taxon>Cyprinodontiformes</taxon>
        <taxon>Goodeidae</taxon>
        <taxon>Xenotaenia</taxon>
    </lineage>
</organism>
<reference evidence="4 5" key="1">
    <citation type="submission" date="2021-06" db="EMBL/GenBank/DDBJ databases">
        <authorList>
            <person name="Palmer J.M."/>
        </authorList>
    </citation>
    <scope>NUCLEOTIDE SEQUENCE [LARGE SCALE GENOMIC DNA]</scope>
    <source>
        <strain evidence="4 5">XR_2019</strain>
        <tissue evidence="4">Muscle</tissue>
    </source>
</reference>
<dbReference type="EMBL" id="JAHRIM010032784">
    <property type="protein sequence ID" value="MEQ2265537.1"/>
    <property type="molecule type" value="Genomic_DNA"/>
</dbReference>
<keyword evidence="5" id="KW-1185">Reference proteome</keyword>
<protein>
    <submittedName>
        <fullName evidence="4">Tumor protein p73</fullName>
    </submittedName>
</protein>
<feature type="compositionally biased region" description="Polar residues" evidence="2">
    <location>
        <begin position="57"/>
        <end position="89"/>
    </location>
</feature>
<evidence type="ECO:0000259" key="3">
    <source>
        <dbReference type="Pfam" id="PF07710"/>
    </source>
</evidence>
<evidence type="ECO:0000256" key="2">
    <source>
        <dbReference type="SAM" id="MobiDB-lite"/>
    </source>
</evidence>
<feature type="non-terminal residue" evidence="4">
    <location>
        <position position="1"/>
    </location>
</feature>
<proteinExistence type="predicted"/>
<dbReference type="Pfam" id="PF07710">
    <property type="entry name" value="P53_tetramer"/>
    <property type="match status" value="1"/>
</dbReference>
<evidence type="ECO:0000313" key="5">
    <source>
        <dbReference type="Proteomes" id="UP001444071"/>
    </source>
</evidence>
<evidence type="ECO:0000256" key="1">
    <source>
        <dbReference type="ARBA" id="ARBA00022553"/>
    </source>
</evidence>
<name>A0ABV0WAM6_9TELE</name>
<accession>A0ABV0WAM6</accession>
<feature type="region of interest" description="Disordered" evidence="2">
    <location>
        <begin position="39"/>
        <end position="135"/>
    </location>
</feature>
<dbReference type="InterPro" id="IPR036674">
    <property type="entry name" value="p53_tetramer_sf"/>
</dbReference>
<evidence type="ECO:0000313" key="4">
    <source>
        <dbReference type="EMBL" id="MEQ2265537.1"/>
    </source>
</evidence>
<feature type="domain" description="p53 tetramerisation" evidence="3">
    <location>
        <begin position="1"/>
        <end position="26"/>
    </location>
</feature>
<gene>
    <name evidence="4" type="primary">TP73</name>
    <name evidence="4" type="ORF">XENORESO_008713</name>
</gene>
<dbReference type="Gene3D" id="4.10.170.10">
    <property type="entry name" value="p53-like tetramerisation domain"/>
    <property type="match status" value="1"/>
</dbReference>